<protein>
    <submittedName>
        <fullName evidence="3">S-layer homology domain-containing protein</fullName>
    </submittedName>
</protein>
<sequence length="403" mass="44935">MKNKSKIIVAVVLSLSLLAGVHDASLVSADAKFKDVSTLHWANNAIQSAVSKGYFKGYSDGSFKPNAPVTREEFAVLMARVSNNDHVNDSVELKDVTGRWSESGVSEAIAKGFVDSNTYVKNGFKPQQAITRVEMVRWMVAGLEVKDEDYKQAVSDTMSTIVPVAEYYKGGLSDKDYGVVSVALGTGLMNGYSDGKFNASKTTTRAEVAAILLRYEQVQDKKAKEYQQLEELREVGLTGSNAESMNMTPTLQSGRPETLERFRGVEFTLYNGKGTASIHNLIFVDPKDKNSQYHKMFIGEGTRYQIEDRKLVAFVLVKGKPDVFLNDYAHWLNGFASNGWAIRYKSESVEKYGLPVIPQENPMGNYLKKDKETPYWSFFSIAKDSKVVFIGNNKFTIGYRIND</sequence>
<evidence type="ECO:0000313" key="3">
    <source>
        <dbReference type="EMBL" id="MBD7970453.1"/>
    </source>
</evidence>
<dbReference type="PROSITE" id="PS51272">
    <property type="entry name" value="SLH"/>
    <property type="match status" value="3"/>
</dbReference>
<organism evidence="3 4">
    <name type="scientific">Paenibacillus gallinarum</name>
    <dbReference type="NCBI Taxonomy" id="2762232"/>
    <lineage>
        <taxon>Bacteria</taxon>
        <taxon>Bacillati</taxon>
        <taxon>Bacillota</taxon>
        <taxon>Bacilli</taxon>
        <taxon>Bacillales</taxon>
        <taxon>Paenibacillaceae</taxon>
        <taxon>Paenibacillus</taxon>
    </lineage>
</organism>
<evidence type="ECO:0000313" key="4">
    <source>
        <dbReference type="Proteomes" id="UP000608071"/>
    </source>
</evidence>
<evidence type="ECO:0000259" key="2">
    <source>
        <dbReference type="PROSITE" id="PS51272"/>
    </source>
</evidence>
<dbReference type="InterPro" id="IPR051465">
    <property type="entry name" value="Cell_Envelope_Struct_Comp"/>
</dbReference>
<accession>A0ABR8T4J6</accession>
<feature type="domain" description="SLH" evidence="2">
    <location>
        <begin position="29"/>
        <end position="92"/>
    </location>
</feature>
<keyword evidence="1" id="KW-0732">Signal</keyword>
<dbReference type="Proteomes" id="UP000608071">
    <property type="component" value="Unassembled WGS sequence"/>
</dbReference>
<proteinExistence type="predicted"/>
<dbReference type="Pfam" id="PF00395">
    <property type="entry name" value="SLH"/>
    <property type="match status" value="3"/>
</dbReference>
<gene>
    <name evidence="3" type="ORF">H9647_20505</name>
</gene>
<reference evidence="3 4" key="1">
    <citation type="submission" date="2020-08" db="EMBL/GenBank/DDBJ databases">
        <title>A Genomic Blueprint of the Chicken Gut Microbiome.</title>
        <authorList>
            <person name="Gilroy R."/>
            <person name="Ravi A."/>
            <person name="Getino M."/>
            <person name="Pursley I."/>
            <person name="Horton D.L."/>
            <person name="Alikhan N.-F."/>
            <person name="Baker D."/>
            <person name="Gharbi K."/>
            <person name="Hall N."/>
            <person name="Watson M."/>
            <person name="Adriaenssens E.M."/>
            <person name="Foster-Nyarko E."/>
            <person name="Jarju S."/>
            <person name="Secka A."/>
            <person name="Antonio M."/>
            <person name="Oren A."/>
            <person name="Chaudhuri R."/>
            <person name="La Ragione R.M."/>
            <person name="Hildebrand F."/>
            <person name="Pallen M.J."/>
        </authorList>
    </citation>
    <scope>NUCLEOTIDE SEQUENCE [LARGE SCALE GENOMIC DNA]</scope>
    <source>
        <strain evidence="3 4">Sa2BVA9</strain>
    </source>
</reference>
<feature type="domain" description="SLH" evidence="2">
    <location>
        <begin position="93"/>
        <end position="153"/>
    </location>
</feature>
<dbReference type="RefSeq" id="WP_160035262.1">
    <property type="nucleotide sequence ID" value="NZ_JACSQL010000012.1"/>
</dbReference>
<feature type="domain" description="SLH" evidence="2">
    <location>
        <begin position="163"/>
        <end position="226"/>
    </location>
</feature>
<feature type="chain" id="PRO_5046818188" evidence="1">
    <location>
        <begin position="25"/>
        <end position="403"/>
    </location>
</feature>
<name>A0ABR8T4J6_9BACL</name>
<dbReference type="EMBL" id="JACSQL010000012">
    <property type="protein sequence ID" value="MBD7970453.1"/>
    <property type="molecule type" value="Genomic_DNA"/>
</dbReference>
<dbReference type="InterPro" id="IPR001119">
    <property type="entry name" value="SLH_dom"/>
</dbReference>
<feature type="signal peptide" evidence="1">
    <location>
        <begin position="1"/>
        <end position="24"/>
    </location>
</feature>
<keyword evidence="4" id="KW-1185">Reference proteome</keyword>
<dbReference type="PANTHER" id="PTHR43308:SF5">
    <property type="entry name" value="S-LAYER PROTEIN _ PEPTIDOGLYCAN ENDO-BETA-N-ACETYLGLUCOSAMINIDASE"/>
    <property type="match status" value="1"/>
</dbReference>
<evidence type="ECO:0000256" key="1">
    <source>
        <dbReference type="SAM" id="SignalP"/>
    </source>
</evidence>
<dbReference type="PANTHER" id="PTHR43308">
    <property type="entry name" value="OUTER MEMBRANE PROTEIN ALPHA-RELATED"/>
    <property type="match status" value="1"/>
</dbReference>
<comment type="caution">
    <text evidence="3">The sequence shown here is derived from an EMBL/GenBank/DDBJ whole genome shotgun (WGS) entry which is preliminary data.</text>
</comment>